<proteinExistence type="predicted"/>
<evidence type="ECO:0000313" key="1">
    <source>
        <dbReference type="EMBL" id="KRX97868.1"/>
    </source>
</evidence>
<evidence type="ECO:0000313" key="2">
    <source>
        <dbReference type="Proteomes" id="UP000054815"/>
    </source>
</evidence>
<accession>A0A0V0YCY7</accession>
<gene>
    <name evidence="1" type="ORF">T4E_3704</name>
</gene>
<dbReference type="EMBL" id="JYDU01000026">
    <property type="protein sequence ID" value="KRX97868.1"/>
    <property type="molecule type" value="Genomic_DNA"/>
</dbReference>
<reference evidence="1 2" key="1">
    <citation type="submission" date="2015-01" db="EMBL/GenBank/DDBJ databases">
        <title>Evolution of Trichinella species and genotypes.</title>
        <authorList>
            <person name="Korhonen P.K."/>
            <person name="Edoardo P."/>
            <person name="Giuseppe L.R."/>
            <person name="Gasser R.B."/>
        </authorList>
    </citation>
    <scope>NUCLEOTIDE SEQUENCE [LARGE SCALE GENOMIC DNA]</scope>
    <source>
        <strain evidence="1">ISS141</strain>
    </source>
</reference>
<protein>
    <submittedName>
        <fullName evidence="1">Uncharacterized protein</fullName>
    </submittedName>
</protein>
<name>A0A0V0YCY7_TRIPS</name>
<sequence>MYFISKDDKSERLSFGKTTSLCFRCLKQAHNAVDFCMDLEEIMVIAYHLQRRKSPEDLIVEQHPDFNIIKTTAGKTVKVGLH</sequence>
<dbReference type="Proteomes" id="UP000054815">
    <property type="component" value="Unassembled WGS sequence"/>
</dbReference>
<dbReference type="AlphaFoldDB" id="A0A0V0YCY7"/>
<comment type="caution">
    <text evidence="1">The sequence shown here is derived from an EMBL/GenBank/DDBJ whole genome shotgun (WGS) entry which is preliminary data.</text>
</comment>
<organism evidence="1 2">
    <name type="scientific">Trichinella pseudospiralis</name>
    <name type="common">Parasitic roundworm</name>
    <dbReference type="NCBI Taxonomy" id="6337"/>
    <lineage>
        <taxon>Eukaryota</taxon>
        <taxon>Metazoa</taxon>
        <taxon>Ecdysozoa</taxon>
        <taxon>Nematoda</taxon>
        <taxon>Enoplea</taxon>
        <taxon>Dorylaimia</taxon>
        <taxon>Trichinellida</taxon>
        <taxon>Trichinellidae</taxon>
        <taxon>Trichinella</taxon>
    </lineage>
</organism>